<dbReference type="RefSeq" id="WP_003473655.1">
    <property type="nucleotide sequence ID" value="NZ_APML01000074.1"/>
</dbReference>
<dbReference type="CDD" id="cd02440">
    <property type="entry name" value="AdoMet_MTases"/>
    <property type="match status" value="1"/>
</dbReference>
<keyword evidence="11" id="KW-1185">Reference proteome</keyword>
<dbReference type="AlphaFoldDB" id="N4W6F5"/>
<feature type="region of interest" description="Interaction with RNA" evidence="9">
    <location>
        <begin position="124"/>
        <end position="129"/>
    </location>
</feature>
<evidence type="ECO:0000256" key="8">
    <source>
        <dbReference type="ARBA" id="ARBA00060767"/>
    </source>
</evidence>
<dbReference type="eggNOG" id="COG0220">
    <property type="taxonomic scope" value="Bacteria"/>
</dbReference>
<dbReference type="OrthoDB" id="9802090at2"/>
<feature type="binding site" evidence="9">
    <location>
        <position position="118"/>
    </location>
    <ligand>
        <name>S-adenosyl-L-methionine</name>
        <dbReference type="ChEBI" id="CHEBI:59789"/>
    </ligand>
</feature>
<comment type="similarity">
    <text evidence="8 9">Belongs to the class I-like SAM-binding methyltransferase superfamily. TrmB family.</text>
</comment>
<comment type="catalytic activity">
    <reaction evidence="1 9">
        <text>guanosine(46) in tRNA + S-adenosyl-L-methionine = N(7)-methylguanosine(46) in tRNA + S-adenosyl-L-homocysteine</text>
        <dbReference type="Rhea" id="RHEA:42708"/>
        <dbReference type="Rhea" id="RHEA-COMP:10188"/>
        <dbReference type="Rhea" id="RHEA-COMP:10189"/>
        <dbReference type="ChEBI" id="CHEBI:57856"/>
        <dbReference type="ChEBI" id="CHEBI:59789"/>
        <dbReference type="ChEBI" id="CHEBI:74269"/>
        <dbReference type="ChEBI" id="CHEBI:74480"/>
        <dbReference type="EC" id="2.1.1.33"/>
    </reaction>
</comment>
<gene>
    <name evidence="9" type="primary">trmB</name>
    <name evidence="10" type="ORF">J416_14223</name>
</gene>
<dbReference type="Pfam" id="PF02390">
    <property type="entry name" value="Methyltransf_4"/>
    <property type="match status" value="1"/>
</dbReference>
<dbReference type="InterPro" id="IPR029063">
    <property type="entry name" value="SAM-dependent_MTases_sf"/>
</dbReference>
<feature type="binding site" evidence="9">
    <location>
        <position position="69"/>
    </location>
    <ligand>
        <name>S-adenosyl-L-methionine</name>
        <dbReference type="ChEBI" id="CHEBI:59789"/>
    </ligand>
</feature>
<accession>N4W6F5</accession>
<dbReference type="NCBIfam" id="TIGR00091">
    <property type="entry name" value="tRNA (guanosine(46)-N7)-methyltransferase TrmB"/>
    <property type="match status" value="1"/>
</dbReference>
<dbReference type="NCBIfam" id="NF001080">
    <property type="entry name" value="PRK00121.2-2"/>
    <property type="match status" value="1"/>
</dbReference>
<dbReference type="EMBL" id="APML01000074">
    <property type="protein sequence ID" value="ENH95798.1"/>
    <property type="molecule type" value="Genomic_DNA"/>
</dbReference>
<evidence type="ECO:0000256" key="5">
    <source>
        <dbReference type="ARBA" id="ARBA00022691"/>
    </source>
</evidence>
<proteinExistence type="inferred from homology"/>
<sequence length="213" mass="24900">MRARYKPWAADFIKENTDIVLPEPSQYFGKWREYFSNDAPLHLEIGTGKGQFIKGMAKQYPNDNFVGIEIVESIIVSAVQKIKKKQLSNVRLLNEDAMDLTSIFAENEIDMIYLNFSDPWPKNRHEKRRLTFPYFLKQYQQLLKPEGKVVLKTDNRGFFEYSLASMSQYGCIFDEVSLDLHELEDPTNVMTEYEEKFAAKGQPIYRLIAHIPK</sequence>
<dbReference type="Proteomes" id="UP000012283">
    <property type="component" value="Unassembled WGS sequence"/>
</dbReference>
<dbReference type="STRING" id="1308866.J416_14223"/>
<dbReference type="PANTHER" id="PTHR23417">
    <property type="entry name" value="3-DEOXY-D-MANNO-OCTULOSONIC-ACID TRANSFERASE/TRNA GUANINE-N 7 - -METHYLTRANSFERASE"/>
    <property type="match status" value="1"/>
</dbReference>
<dbReference type="GO" id="GO:0043527">
    <property type="term" value="C:tRNA methyltransferase complex"/>
    <property type="evidence" value="ECO:0007669"/>
    <property type="project" value="TreeGrafter"/>
</dbReference>
<reference evidence="10 11" key="1">
    <citation type="submission" date="2013-03" db="EMBL/GenBank/DDBJ databases">
        <title>Draft genome sequence of Gracibacillus halophilus YIM-C55.5, a moderately halophilic and thermophilic organism from the Xiaochaidamu salt lake.</title>
        <authorList>
            <person name="Sugumar T."/>
            <person name="Polireddy D.R."/>
            <person name="Antony A."/>
            <person name="Madhava Y.R."/>
            <person name="Sivakumar N."/>
        </authorList>
    </citation>
    <scope>NUCLEOTIDE SEQUENCE [LARGE SCALE GENOMIC DNA]</scope>
    <source>
        <strain evidence="10 11">YIM-C55.5</strain>
    </source>
</reference>
<feature type="binding site" evidence="9">
    <location>
        <position position="122"/>
    </location>
    <ligand>
        <name>substrate</name>
    </ligand>
</feature>
<dbReference type="UniPathway" id="UPA00989"/>
<protein>
    <recommendedName>
        <fullName evidence="9">tRNA (guanine-N(7)-)-methyltransferase</fullName>
        <ecNumber evidence="9">2.1.1.33</ecNumber>
    </recommendedName>
    <alternativeName>
        <fullName evidence="9">tRNA (guanine(46)-N(7))-methyltransferase</fullName>
    </alternativeName>
    <alternativeName>
        <fullName evidence="9">tRNA(m7G46)-methyltransferase</fullName>
    </alternativeName>
</protein>
<dbReference type="EC" id="2.1.1.33" evidence="9"/>
<evidence type="ECO:0000256" key="9">
    <source>
        <dbReference type="HAMAP-Rule" id="MF_01057"/>
    </source>
</evidence>
<feature type="binding site" evidence="9">
    <location>
        <position position="96"/>
    </location>
    <ligand>
        <name>S-adenosyl-L-methionine</name>
        <dbReference type="ChEBI" id="CHEBI:59789"/>
    </ligand>
</feature>
<comment type="pathway">
    <text evidence="7 9">tRNA modification; N(7)-methylguanine-tRNA biosynthesis.</text>
</comment>
<evidence type="ECO:0000256" key="2">
    <source>
        <dbReference type="ARBA" id="ARBA00003015"/>
    </source>
</evidence>
<dbReference type="FunFam" id="3.40.50.150:FF:000035">
    <property type="entry name" value="tRNA (guanine-N(7)-)-methyltransferase"/>
    <property type="match status" value="1"/>
</dbReference>
<dbReference type="GO" id="GO:0008176">
    <property type="term" value="F:tRNA (guanine(46)-N7)-methyltransferase activity"/>
    <property type="evidence" value="ECO:0007669"/>
    <property type="project" value="UniProtKB-UniRule"/>
</dbReference>
<dbReference type="PROSITE" id="PS51625">
    <property type="entry name" value="SAM_MT_TRMB"/>
    <property type="match status" value="1"/>
</dbReference>
<evidence type="ECO:0000256" key="4">
    <source>
        <dbReference type="ARBA" id="ARBA00022679"/>
    </source>
</evidence>
<comment type="caution">
    <text evidence="10">The sequence shown here is derived from an EMBL/GenBank/DDBJ whole genome shotgun (WGS) entry which is preliminary data.</text>
</comment>
<keyword evidence="3 9" id="KW-0489">Methyltransferase</keyword>
<evidence type="ECO:0000313" key="10">
    <source>
        <dbReference type="EMBL" id="ENH95798.1"/>
    </source>
</evidence>
<dbReference type="SUPFAM" id="SSF53335">
    <property type="entry name" value="S-adenosyl-L-methionine-dependent methyltransferases"/>
    <property type="match status" value="1"/>
</dbReference>
<dbReference type="PATRIC" id="fig|1308866.3.peg.2866"/>
<evidence type="ECO:0000313" key="11">
    <source>
        <dbReference type="Proteomes" id="UP000012283"/>
    </source>
</evidence>
<feature type="binding site" evidence="9">
    <location>
        <begin position="191"/>
        <end position="194"/>
    </location>
    <ligand>
        <name>substrate</name>
    </ligand>
</feature>
<dbReference type="InterPro" id="IPR055361">
    <property type="entry name" value="tRNA_methyltr_TrmB_bact"/>
</dbReference>
<dbReference type="PANTHER" id="PTHR23417:SF14">
    <property type="entry name" value="PENTACOTRIPEPTIDE-REPEAT REGION OF PRORP DOMAIN-CONTAINING PROTEIN"/>
    <property type="match status" value="1"/>
</dbReference>
<name>N4W6F5_9BACI</name>
<evidence type="ECO:0000256" key="1">
    <source>
        <dbReference type="ARBA" id="ARBA00000142"/>
    </source>
</evidence>
<feature type="binding site" evidence="9">
    <location>
        <position position="154"/>
    </location>
    <ligand>
        <name>substrate</name>
    </ligand>
</feature>
<keyword evidence="5 9" id="KW-0949">S-adenosyl-L-methionine</keyword>
<dbReference type="Gene3D" id="3.40.50.150">
    <property type="entry name" value="Vaccinia Virus protein VP39"/>
    <property type="match status" value="1"/>
</dbReference>
<comment type="function">
    <text evidence="2 9">Catalyzes the formation of N(7)-methylguanine at position 46 (m7G46) in tRNA.</text>
</comment>
<dbReference type="HAMAP" id="MF_01057">
    <property type="entry name" value="tRNA_methyltr_TrmB"/>
    <property type="match status" value="1"/>
</dbReference>
<evidence type="ECO:0000256" key="7">
    <source>
        <dbReference type="ARBA" id="ARBA00060552"/>
    </source>
</evidence>
<evidence type="ECO:0000256" key="6">
    <source>
        <dbReference type="ARBA" id="ARBA00022694"/>
    </source>
</evidence>
<keyword evidence="4 9" id="KW-0808">Transferase</keyword>
<organism evidence="10 11">
    <name type="scientific">Gracilibacillus halophilus YIM-C55.5</name>
    <dbReference type="NCBI Taxonomy" id="1308866"/>
    <lineage>
        <taxon>Bacteria</taxon>
        <taxon>Bacillati</taxon>
        <taxon>Bacillota</taxon>
        <taxon>Bacilli</taxon>
        <taxon>Bacillales</taxon>
        <taxon>Bacillaceae</taxon>
        <taxon>Gracilibacillus</taxon>
    </lineage>
</organism>
<keyword evidence="6 9" id="KW-0819">tRNA processing</keyword>
<evidence type="ECO:0000256" key="3">
    <source>
        <dbReference type="ARBA" id="ARBA00022603"/>
    </source>
</evidence>
<feature type="binding site" evidence="9">
    <location>
        <position position="44"/>
    </location>
    <ligand>
        <name>S-adenosyl-L-methionine</name>
        <dbReference type="ChEBI" id="CHEBI:59789"/>
    </ligand>
</feature>
<dbReference type="InterPro" id="IPR003358">
    <property type="entry name" value="tRNA_(Gua-N-7)_MeTrfase_Trmb"/>
</dbReference>